<dbReference type="AlphaFoldDB" id="A0A645FVC2"/>
<gene>
    <name evidence="1" type="ORF">SDC9_164995</name>
</gene>
<proteinExistence type="predicted"/>
<dbReference type="EMBL" id="VSSQ01064817">
    <property type="protein sequence ID" value="MPN17640.1"/>
    <property type="molecule type" value="Genomic_DNA"/>
</dbReference>
<reference evidence="1" key="1">
    <citation type="submission" date="2019-08" db="EMBL/GenBank/DDBJ databases">
        <authorList>
            <person name="Kucharzyk K."/>
            <person name="Murdoch R.W."/>
            <person name="Higgins S."/>
            <person name="Loffler F."/>
        </authorList>
    </citation>
    <scope>NUCLEOTIDE SEQUENCE</scope>
</reference>
<comment type="caution">
    <text evidence="1">The sequence shown here is derived from an EMBL/GenBank/DDBJ whole genome shotgun (WGS) entry which is preliminary data.</text>
</comment>
<name>A0A645FVC2_9ZZZZ</name>
<evidence type="ECO:0000313" key="1">
    <source>
        <dbReference type="EMBL" id="MPN17640.1"/>
    </source>
</evidence>
<organism evidence="1">
    <name type="scientific">bioreactor metagenome</name>
    <dbReference type="NCBI Taxonomy" id="1076179"/>
    <lineage>
        <taxon>unclassified sequences</taxon>
        <taxon>metagenomes</taxon>
        <taxon>ecological metagenomes</taxon>
    </lineage>
</organism>
<protein>
    <submittedName>
        <fullName evidence="1">Uncharacterized protein</fullName>
    </submittedName>
</protein>
<sequence>MQWVINARMHEPVCLNARRNIRGFERYHDIIEACALKYPYMLQRAFNHCLRRRRAEPIKQRFIKRAAVHAYAYRHAALFSRAYKLFNVRFTAYVAWVKAQLVHAVLNGGDAELIVEMNIGDDRDSRLTLD</sequence>
<accession>A0A645FVC2</accession>